<accession>A0A0A3XH52</accession>
<protein>
    <submittedName>
        <fullName evidence="2">Uncharacterized protein</fullName>
    </submittedName>
</protein>
<gene>
    <name evidence="2" type="ORF">MA20_43250</name>
</gene>
<keyword evidence="1" id="KW-0472">Membrane</keyword>
<proteinExistence type="predicted"/>
<evidence type="ECO:0000313" key="3">
    <source>
        <dbReference type="Proteomes" id="UP000030377"/>
    </source>
</evidence>
<reference evidence="2 3" key="1">
    <citation type="submission" date="2014-09" db="EMBL/GenBank/DDBJ databases">
        <title>Draft genome of Bradyrhizobium japonicum Is-34.</title>
        <authorList>
            <person name="Tsurumaru H."/>
            <person name="Yamakawa T."/>
            <person name="Hashimoto S."/>
            <person name="Okizaki K."/>
            <person name="Kanesaki Y."/>
            <person name="Yoshikawa H."/>
            <person name="Yajima S."/>
        </authorList>
    </citation>
    <scope>NUCLEOTIDE SEQUENCE [LARGE SCALE GENOMIC DNA]</scope>
    <source>
        <strain evidence="2 3">Is-34</strain>
    </source>
</reference>
<dbReference type="AlphaFoldDB" id="A0A0A3XH52"/>
<keyword evidence="1" id="KW-1133">Transmembrane helix</keyword>
<feature type="transmembrane region" description="Helical" evidence="1">
    <location>
        <begin position="29"/>
        <end position="50"/>
    </location>
</feature>
<dbReference type="EMBL" id="JRPN01000043">
    <property type="protein sequence ID" value="KGT73630.1"/>
    <property type="molecule type" value="Genomic_DNA"/>
</dbReference>
<dbReference type="Proteomes" id="UP000030377">
    <property type="component" value="Unassembled WGS sequence"/>
</dbReference>
<keyword evidence="1" id="KW-0812">Transmembrane</keyword>
<name>A0A0A3XH52_BRAJP</name>
<evidence type="ECO:0000256" key="1">
    <source>
        <dbReference type="SAM" id="Phobius"/>
    </source>
</evidence>
<sequence>MLGNRTENAFHLSMIGPGGNLKVFWSNGLVGPITTLAILLLLWPVIDGLLGRAGWTRRAKPASN</sequence>
<comment type="caution">
    <text evidence="2">The sequence shown here is derived from an EMBL/GenBank/DDBJ whole genome shotgun (WGS) entry which is preliminary data.</text>
</comment>
<organism evidence="2 3">
    <name type="scientific">Bradyrhizobium japonicum</name>
    <dbReference type="NCBI Taxonomy" id="375"/>
    <lineage>
        <taxon>Bacteria</taxon>
        <taxon>Pseudomonadati</taxon>
        <taxon>Pseudomonadota</taxon>
        <taxon>Alphaproteobacteria</taxon>
        <taxon>Hyphomicrobiales</taxon>
        <taxon>Nitrobacteraceae</taxon>
        <taxon>Bradyrhizobium</taxon>
    </lineage>
</organism>
<evidence type="ECO:0000313" key="2">
    <source>
        <dbReference type="EMBL" id="KGT73630.1"/>
    </source>
</evidence>